<keyword evidence="16" id="KW-1185">Reference proteome</keyword>
<reference evidence="15 16" key="1">
    <citation type="journal article" date="2012" name="J. Bacteriol.">
        <title>Complete Genome Sequence of Leptospirillum ferrooxidans Strain C2-3, Isolated from a Fresh Volcanic Ash Deposit on the Island of Miyake, Japan.</title>
        <authorList>
            <person name="Fujimura R."/>
            <person name="Sato Y."/>
            <person name="Nishizawa T."/>
            <person name="Oshima K."/>
            <person name="Kim S.-W."/>
            <person name="Hattori M."/>
            <person name="Kamijo T."/>
            <person name="Ohta H."/>
        </authorList>
    </citation>
    <scope>NUCLEOTIDE SEQUENCE [LARGE SCALE GENOMIC DNA]</scope>
    <source>
        <strain evidence="15 16">C2-3</strain>
    </source>
</reference>
<evidence type="ECO:0000256" key="2">
    <source>
        <dbReference type="ARBA" id="ARBA00001946"/>
    </source>
</evidence>
<dbReference type="AlphaFoldDB" id="I0IP91"/>
<evidence type="ECO:0000256" key="6">
    <source>
        <dbReference type="ARBA" id="ARBA00022741"/>
    </source>
</evidence>
<dbReference type="SUPFAM" id="SSF52440">
    <property type="entry name" value="PreATP-grasp domain"/>
    <property type="match status" value="1"/>
</dbReference>
<evidence type="ECO:0000313" key="15">
    <source>
        <dbReference type="EMBL" id="BAM07090.1"/>
    </source>
</evidence>
<dbReference type="KEGG" id="lfc:LFE_1407"/>
<dbReference type="HAMAP" id="MF_00138">
    <property type="entry name" value="GARS"/>
    <property type="match status" value="1"/>
</dbReference>
<dbReference type="InterPro" id="IPR020561">
    <property type="entry name" value="PRibGlycinamid_synth_ATP-grasp"/>
</dbReference>
<dbReference type="Gene3D" id="3.90.600.10">
    <property type="entry name" value="Phosphoribosylglycinamide synthetase, C-terminal domain"/>
    <property type="match status" value="1"/>
</dbReference>
<comment type="pathway">
    <text evidence="3 12">Purine metabolism; IMP biosynthesis via de novo pathway; N(1)-(5-phospho-D-ribosyl)glycinamide from 5-phospho-alpha-D-ribose 1-diphosphate: step 2/2.</text>
</comment>
<comment type="cofactor">
    <cofactor evidence="2">
        <name>Mg(2+)</name>
        <dbReference type="ChEBI" id="CHEBI:18420"/>
    </cofactor>
</comment>
<dbReference type="EMBL" id="AP012342">
    <property type="protein sequence ID" value="BAM07090.1"/>
    <property type="molecule type" value="Genomic_DNA"/>
</dbReference>
<dbReference type="Pfam" id="PF02843">
    <property type="entry name" value="GARS_C"/>
    <property type="match status" value="1"/>
</dbReference>
<dbReference type="Gene3D" id="3.30.470.20">
    <property type="entry name" value="ATP-grasp fold, B domain"/>
    <property type="match status" value="1"/>
</dbReference>
<evidence type="ECO:0000256" key="7">
    <source>
        <dbReference type="ARBA" id="ARBA00022755"/>
    </source>
</evidence>
<dbReference type="STRING" id="1162668.LFE_1407"/>
<dbReference type="Pfam" id="PF01071">
    <property type="entry name" value="GARS_A"/>
    <property type="match status" value="1"/>
</dbReference>
<evidence type="ECO:0000256" key="5">
    <source>
        <dbReference type="ARBA" id="ARBA00022598"/>
    </source>
</evidence>
<evidence type="ECO:0000256" key="3">
    <source>
        <dbReference type="ARBA" id="ARBA00005174"/>
    </source>
</evidence>
<dbReference type="GO" id="GO:0009113">
    <property type="term" value="P:purine nucleobase biosynthetic process"/>
    <property type="evidence" value="ECO:0007669"/>
    <property type="project" value="InterPro"/>
</dbReference>
<dbReference type="GO" id="GO:0005524">
    <property type="term" value="F:ATP binding"/>
    <property type="evidence" value="ECO:0007669"/>
    <property type="project" value="UniProtKB-UniRule"/>
</dbReference>
<dbReference type="GO" id="GO:0046872">
    <property type="term" value="F:metal ion binding"/>
    <property type="evidence" value="ECO:0007669"/>
    <property type="project" value="InterPro"/>
</dbReference>
<comment type="similarity">
    <text evidence="9 12">Belongs to the GARS family.</text>
</comment>
<dbReference type="SMART" id="SM01210">
    <property type="entry name" value="GARS_C"/>
    <property type="match status" value="1"/>
</dbReference>
<proteinExistence type="inferred from homology"/>
<evidence type="ECO:0000259" key="14">
    <source>
        <dbReference type="PROSITE" id="PS50975"/>
    </source>
</evidence>
<evidence type="ECO:0000256" key="10">
    <source>
        <dbReference type="ARBA" id="ARBA00042242"/>
    </source>
</evidence>
<dbReference type="OrthoDB" id="9807240at2"/>
<dbReference type="InterPro" id="IPR037123">
    <property type="entry name" value="PRibGlycinamide_synth_C_sf"/>
</dbReference>
<dbReference type="Gene3D" id="3.30.1490.20">
    <property type="entry name" value="ATP-grasp fold, A domain"/>
    <property type="match status" value="1"/>
</dbReference>
<dbReference type="RefSeq" id="WP_014449578.1">
    <property type="nucleotide sequence ID" value="NC_017094.1"/>
</dbReference>
<dbReference type="PANTHER" id="PTHR43472:SF1">
    <property type="entry name" value="PHOSPHORIBOSYLAMINE--GLYCINE LIGASE, CHLOROPLASTIC"/>
    <property type="match status" value="1"/>
</dbReference>
<dbReference type="SMART" id="SM01209">
    <property type="entry name" value="GARS_A"/>
    <property type="match status" value="1"/>
</dbReference>
<keyword evidence="7 12" id="KW-0658">Purine biosynthesis</keyword>
<dbReference type="InterPro" id="IPR011054">
    <property type="entry name" value="Rudment_hybrid_motif"/>
</dbReference>
<dbReference type="SUPFAM" id="SSF51246">
    <property type="entry name" value="Rudiment single hybrid motif"/>
    <property type="match status" value="1"/>
</dbReference>
<sequence>MSKRSPKKFIVVGQGGREHALSHVLSLSSGADVLVSPGNPGMDDGRLGFLPSFPDDPKEASERIAAEKPDVVIIGPEKPLVAGLADCLKSRSIPVVGPTSEAARIEGSKLFAKEIMKQSGIPTAEFSEVTTVEEIRTLVRKWGYPLVLKEDGLAQGKGVWVMKNPDDLDEVLDRYFDREGKKQNVGRIYAEKGLSGPEVSYIVMTDGERFLPFPTARDFKRVGDGDTGPNTGGMGALTPVPGWTSQDDESARMVIERCLWGLKKNGTPFMGFLYAGLMKTASGIMVLEFNARFGDPEAQVLLPQVGEGFADLMEGLARGSLPTSHPFKGKPTVGVVLASPGYPEKPVTGGRIIGIDKVRKLESVSVYSAGISLAPGGGKTDLVSSGGRVLTVSAEGDSLQAARALAYSALELLHLPGGHYRSDIALSESNEPL</sequence>
<comment type="cofactor">
    <cofactor evidence="1">
        <name>Mn(2+)</name>
        <dbReference type="ChEBI" id="CHEBI:29035"/>
    </cofactor>
</comment>
<dbReference type="PROSITE" id="PS00184">
    <property type="entry name" value="GARS"/>
    <property type="match status" value="1"/>
</dbReference>
<dbReference type="Gene3D" id="3.40.50.20">
    <property type="match status" value="1"/>
</dbReference>
<comment type="catalytic activity">
    <reaction evidence="12">
        <text>5-phospho-beta-D-ribosylamine + glycine + ATP = N(1)-(5-phospho-beta-D-ribosyl)glycinamide + ADP + phosphate + H(+)</text>
        <dbReference type="Rhea" id="RHEA:17453"/>
        <dbReference type="ChEBI" id="CHEBI:15378"/>
        <dbReference type="ChEBI" id="CHEBI:30616"/>
        <dbReference type="ChEBI" id="CHEBI:43474"/>
        <dbReference type="ChEBI" id="CHEBI:57305"/>
        <dbReference type="ChEBI" id="CHEBI:58681"/>
        <dbReference type="ChEBI" id="CHEBI:143788"/>
        <dbReference type="ChEBI" id="CHEBI:456216"/>
        <dbReference type="EC" id="6.3.4.13"/>
    </reaction>
</comment>
<keyword evidence="8 13" id="KW-0067">ATP-binding</keyword>
<evidence type="ECO:0000256" key="8">
    <source>
        <dbReference type="ARBA" id="ARBA00022840"/>
    </source>
</evidence>
<accession>I0IP91</accession>
<evidence type="ECO:0000256" key="4">
    <source>
        <dbReference type="ARBA" id="ARBA00013255"/>
    </source>
</evidence>
<dbReference type="InterPro" id="IPR000115">
    <property type="entry name" value="PRibGlycinamide_synth"/>
</dbReference>
<dbReference type="InterPro" id="IPR016185">
    <property type="entry name" value="PreATP-grasp_dom_sf"/>
</dbReference>
<feature type="domain" description="ATP-grasp" evidence="14">
    <location>
        <begin position="113"/>
        <end position="318"/>
    </location>
</feature>
<evidence type="ECO:0000256" key="11">
    <source>
        <dbReference type="ARBA" id="ARBA00042864"/>
    </source>
</evidence>
<keyword evidence="5 12" id="KW-0436">Ligase</keyword>
<dbReference type="PATRIC" id="fig|1162668.3.peg.1673"/>
<dbReference type="UniPathway" id="UPA00074">
    <property type="reaction ID" value="UER00125"/>
</dbReference>
<evidence type="ECO:0000256" key="12">
    <source>
        <dbReference type="HAMAP-Rule" id="MF_00138"/>
    </source>
</evidence>
<keyword evidence="6 13" id="KW-0547">Nucleotide-binding</keyword>
<dbReference type="PROSITE" id="PS50975">
    <property type="entry name" value="ATP_GRASP"/>
    <property type="match status" value="1"/>
</dbReference>
<protein>
    <recommendedName>
        <fullName evidence="4 12">Phosphoribosylamine--glycine ligase</fullName>
        <ecNumber evidence="4 12">6.3.4.13</ecNumber>
    </recommendedName>
    <alternativeName>
        <fullName evidence="12">GARS</fullName>
    </alternativeName>
    <alternativeName>
        <fullName evidence="10 12">Glycinamide ribonucleotide synthetase</fullName>
    </alternativeName>
    <alternativeName>
        <fullName evidence="11 12">Phosphoribosylglycinamide synthetase</fullName>
    </alternativeName>
</protein>
<dbReference type="InterPro" id="IPR011761">
    <property type="entry name" value="ATP-grasp"/>
</dbReference>
<evidence type="ECO:0000313" key="16">
    <source>
        <dbReference type="Proteomes" id="UP000007382"/>
    </source>
</evidence>
<dbReference type="EC" id="6.3.4.13" evidence="4 12"/>
<dbReference type="SUPFAM" id="SSF56059">
    <property type="entry name" value="Glutathione synthetase ATP-binding domain-like"/>
    <property type="match status" value="1"/>
</dbReference>
<organism evidence="15 16">
    <name type="scientific">Leptospirillum ferrooxidans (strain C2-3)</name>
    <dbReference type="NCBI Taxonomy" id="1162668"/>
    <lineage>
        <taxon>Bacteria</taxon>
        <taxon>Pseudomonadati</taxon>
        <taxon>Nitrospirota</taxon>
        <taxon>Nitrospiria</taxon>
        <taxon>Nitrospirales</taxon>
        <taxon>Nitrospiraceae</taxon>
        <taxon>Leptospirillum</taxon>
    </lineage>
</organism>
<dbReference type="HOGENOM" id="CLU_027420_3_1_0"/>
<evidence type="ECO:0000256" key="9">
    <source>
        <dbReference type="ARBA" id="ARBA00038345"/>
    </source>
</evidence>
<evidence type="ECO:0000256" key="13">
    <source>
        <dbReference type="PROSITE-ProRule" id="PRU00409"/>
    </source>
</evidence>
<dbReference type="eggNOG" id="COG0151">
    <property type="taxonomic scope" value="Bacteria"/>
</dbReference>
<dbReference type="InterPro" id="IPR020559">
    <property type="entry name" value="PRibGlycinamide_synth_CS"/>
</dbReference>
<gene>
    <name evidence="12" type="primary">purD</name>
    <name evidence="15" type="ordered locus">LFE_1407</name>
</gene>
<dbReference type="GO" id="GO:0006189">
    <property type="term" value="P:'de novo' IMP biosynthetic process"/>
    <property type="evidence" value="ECO:0007669"/>
    <property type="project" value="UniProtKB-UniRule"/>
</dbReference>
<evidence type="ECO:0000256" key="1">
    <source>
        <dbReference type="ARBA" id="ARBA00001936"/>
    </source>
</evidence>
<dbReference type="PANTHER" id="PTHR43472">
    <property type="entry name" value="PHOSPHORIBOSYLAMINE--GLYCINE LIGASE"/>
    <property type="match status" value="1"/>
</dbReference>
<name>I0IP91_LEPFC</name>
<dbReference type="Pfam" id="PF02844">
    <property type="entry name" value="GARS_N"/>
    <property type="match status" value="1"/>
</dbReference>
<dbReference type="GO" id="GO:0004637">
    <property type="term" value="F:phosphoribosylamine-glycine ligase activity"/>
    <property type="evidence" value="ECO:0007669"/>
    <property type="project" value="UniProtKB-UniRule"/>
</dbReference>
<dbReference type="InterPro" id="IPR020562">
    <property type="entry name" value="PRibGlycinamide_synth_N"/>
</dbReference>
<dbReference type="InterPro" id="IPR013815">
    <property type="entry name" value="ATP_grasp_subdomain_1"/>
</dbReference>
<dbReference type="InterPro" id="IPR020560">
    <property type="entry name" value="PRibGlycinamide_synth_C-dom"/>
</dbReference>
<dbReference type="NCBIfam" id="TIGR00877">
    <property type="entry name" value="purD"/>
    <property type="match status" value="1"/>
</dbReference>
<dbReference type="Proteomes" id="UP000007382">
    <property type="component" value="Chromosome"/>
</dbReference>
<reference evidence="16" key="2">
    <citation type="submission" date="2012-03" db="EMBL/GenBank/DDBJ databases">
        <title>The complete genome sequence of the pioneer microbe on fresh volcanic deposit, Leptospirillum ferrooxidans strain C2-3.</title>
        <authorList>
            <person name="Fujimura R."/>
            <person name="Sato Y."/>
            <person name="Nishizawa T."/>
            <person name="Nanba K."/>
            <person name="Oshima K."/>
            <person name="Hattori M."/>
            <person name="Kamijo T."/>
            <person name="Ohta H."/>
        </authorList>
    </citation>
    <scope>NUCLEOTIDE SEQUENCE [LARGE SCALE GENOMIC DNA]</scope>
    <source>
        <strain evidence="16">C2-3</strain>
    </source>
</reference>